<keyword evidence="8 13" id="KW-0238">DNA-binding</keyword>
<evidence type="ECO:0000256" key="12">
    <source>
        <dbReference type="ARBA" id="ARBA00048988"/>
    </source>
</evidence>
<dbReference type="FunFam" id="3.40.50.300:FF:001236">
    <property type="entry name" value="ATP-dependent helicase/nuclease subunit A"/>
    <property type="match status" value="1"/>
</dbReference>
<evidence type="ECO:0000256" key="2">
    <source>
        <dbReference type="ARBA" id="ARBA00022741"/>
    </source>
</evidence>
<dbReference type="RefSeq" id="WP_277445052.1">
    <property type="nucleotide sequence ID" value="NZ_JAKOAV010000034.1"/>
</dbReference>
<sequence length="1279" mass="141970">MNDSGPQEQSEGRERHLTDAKVERTSKKEWTAEQLEAVNSRTGNLLVAAAAGAGKTAVLVERIIRRITDLTAQADVDRLLVLTFTNAAAAEMRERIGRALAAKIDEYPGSKHLSRQMSLINHACIGTIHSFCLDVIRQHFYRIDLDPAFRVADETEAALIQVEVLEELFERRYSAGDNLPFNTLVDCYGGKRDDADLQELVLEIYRFARSTPQPAEWLEKLAAGFDVPEDIAFDQLPWSASLKKAIALELAGIVSALDLAVRLAGKAGGPHAYIDTLESDRDAALSLARACSADVSWAGLYSLINTISFGRLKGVRDPGVDDGLKKQVTALRDNVKKQIKNLKDDYFSRLPEEYCADLRAVAPLIAELTDLARDFDEAYRKAKTINGLVDFNDLEHYCLQILSTAGPDGPAPSEVALELRQRFVEVLVDEYQDTNAVQEAILQLVSRQGEANPNLFMVGDVKQSIYRFRLADPGLFLDKYSNYPSQPGGPEHRIDLARNFRSRRGVVDAVNFVFRQLMSPVVSELTYDHRAELVYGADYPVIAADVAAGDEVVELYLIERGKQAEYPEADVIPPEGSGNEKLDDYGDPEADLDAVQMEARLVASRVEEIVGNKPVKGAGMLIYDNDQKKYRPATYRDVVVLLRATTGYANTFLEEFRRKGVPAYAELATGYFEATEVETVLSLLKVIDNPRQDVPLAGVLRSPVVGFNAGELAQVRLCRRQGDFFDAVVSAAALKKGAISERLTGFLENLDRWRTAARQGTLAGLIWTLYRETGYYDFVGGLPGGGQRQANLRALHQRAQQYETTGFRGLFLFLRFIERVRDGGRDLGAARALNEKDNVVRLMSIHKSKGLEFPVVFVAGLGKKFNLKDLNKTMLLHKNLGLGPQLIDVEKRITYPTIAKHAIKQELKMEALAEELRILYVAMTRAREKLILVGSVRNLPVNVRRWCGPVAVEGWALPDGELAGANTCLDWLVPALARHRDGVKIRELALCDEQPPAAVAGDFSRWAVFFEDGGAASGLRKQPESELLNKVRRMEPVDTDSEFVGVVKSRLEWKYPDLGLTGCAAKSSVTDLKRRFDPQIVEDEASFADYRPAIGKRPVFMQGERGLTAAEAGSALHLVMQNLDLADVADFTAIKKQVALMTEMELLTFEQADSVPVEGITSFFESPLGKRVISGKKVFRELPFTLALPVSEIYPGLAGDSSKVVLVQGIIDCLVDEGDGMLLLDYKTDRINKDQLEQVTARYRGQLNLYARAIENIYGRKVKEKYLYLFNLGLGIRCC</sequence>
<dbReference type="InterPro" id="IPR038726">
    <property type="entry name" value="PDDEXK_AddAB-type"/>
</dbReference>
<dbReference type="Pfam" id="PF13361">
    <property type="entry name" value="UvrD_C"/>
    <property type="match status" value="1"/>
</dbReference>
<dbReference type="CDD" id="cd17932">
    <property type="entry name" value="DEXQc_UvrD"/>
    <property type="match status" value="1"/>
</dbReference>
<evidence type="ECO:0000259" key="16">
    <source>
        <dbReference type="PROSITE" id="PS51198"/>
    </source>
</evidence>
<dbReference type="InterPro" id="IPR011335">
    <property type="entry name" value="Restrct_endonuc-II-like"/>
</dbReference>
<evidence type="ECO:0000313" key="19">
    <source>
        <dbReference type="Proteomes" id="UP001154312"/>
    </source>
</evidence>
<evidence type="ECO:0000256" key="14">
    <source>
        <dbReference type="PROSITE-ProRule" id="PRU00560"/>
    </source>
</evidence>
<protein>
    <recommendedName>
        <fullName evidence="13">ATP-dependent helicase/nuclease subunit A</fullName>
        <ecNumber evidence="13">3.1.-.-</ecNumber>
        <ecNumber evidence="13">5.6.2.4</ecNumber>
    </recommendedName>
    <alternativeName>
        <fullName evidence="13">ATP-dependent helicase/nuclease AddA</fullName>
    </alternativeName>
    <alternativeName>
        <fullName evidence="13">DNA 3'-5' helicase AddA</fullName>
    </alternativeName>
</protein>
<dbReference type="EC" id="3.1.-.-" evidence="13"/>
<keyword evidence="1 13" id="KW-0540">Nuclease</keyword>
<dbReference type="HAMAP" id="MF_01451">
    <property type="entry name" value="AddA"/>
    <property type="match status" value="1"/>
</dbReference>
<dbReference type="InterPro" id="IPR014016">
    <property type="entry name" value="UvrD-like_ATP-bd"/>
</dbReference>
<dbReference type="SUPFAM" id="SSF52980">
    <property type="entry name" value="Restriction endonuclease-like"/>
    <property type="match status" value="1"/>
</dbReference>
<keyword evidence="9 13" id="KW-0234">DNA repair</keyword>
<dbReference type="GO" id="GO:0005829">
    <property type="term" value="C:cytosol"/>
    <property type="evidence" value="ECO:0007669"/>
    <property type="project" value="TreeGrafter"/>
</dbReference>
<dbReference type="PANTHER" id="PTHR11070:SF48">
    <property type="entry name" value="ATP-DEPENDENT HELICASE_NUCLEASE SUBUNIT A"/>
    <property type="match status" value="1"/>
</dbReference>
<keyword evidence="6 13" id="KW-0269">Exonuclease</keyword>
<evidence type="ECO:0000313" key="18">
    <source>
        <dbReference type="EMBL" id="MDF9409568.1"/>
    </source>
</evidence>
<comment type="catalytic activity">
    <reaction evidence="12 13">
        <text>ATP + H2O = ADP + phosphate + H(+)</text>
        <dbReference type="Rhea" id="RHEA:13065"/>
        <dbReference type="ChEBI" id="CHEBI:15377"/>
        <dbReference type="ChEBI" id="CHEBI:15378"/>
        <dbReference type="ChEBI" id="CHEBI:30616"/>
        <dbReference type="ChEBI" id="CHEBI:43474"/>
        <dbReference type="ChEBI" id="CHEBI:456216"/>
        <dbReference type="EC" id="5.6.2.4"/>
    </reaction>
</comment>
<evidence type="ECO:0000256" key="13">
    <source>
        <dbReference type="HAMAP-Rule" id="MF_01451"/>
    </source>
</evidence>
<evidence type="ECO:0000256" key="6">
    <source>
        <dbReference type="ARBA" id="ARBA00022839"/>
    </source>
</evidence>
<keyword evidence="7 13" id="KW-0067">ATP-binding</keyword>
<comment type="similarity">
    <text evidence="13">Belongs to the helicase family. AddA subfamily.</text>
</comment>
<evidence type="ECO:0000256" key="4">
    <source>
        <dbReference type="ARBA" id="ARBA00022801"/>
    </source>
</evidence>
<dbReference type="Proteomes" id="UP001154312">
    <property type="component" value="Unassembled WGS sequence"/>
</dbReference>
<organism evidence="18 19">
    <name type="scientific">Pelotomaculum isophthalicicum JI</name>
    <dbReference type="NCBI Taxonomy" id="947010"/>
    <lineage>
        <taxon>Bacteria</taxon>
        <taxon>Bacillati</taxon>
        <taxon>Bacillota</taxon>
        <taxon>Clostridia</taxon>
        <taxon>Eubacteriales</taxon>
        <taxon>Desulfotomaculaceae</taxon>
        <taxon>Pelotomaculum</taxon>
    </lineage>
</organism>
<gene>
    <name evidence="13 18" type="primary">addA</name>
    <name evidence="18" type="ORF">L7E55_14595</name>
</gene>
<evidence type="ECO:0000256" key="15">
    <source>
        <dbReference type="SAM" id="MobiDB-lite"/>
    </source>
</evidence>
<dbReference type="Pfam" id="PF00580">
    <property type="entry name" value="UvrD-helicase"/>
    <property type="match status" value="1"/>
</dbReference>
<dbReference type="InterPro" id="IPR027417">
    <property type="entry name" value="P-loop_NTPase"/>
</dbReference>
<dbReference type="Pfam" id="PF12705">
    <property type="entry name" value="PDDEXK_1"/>
    <property type="match status" value="1"/>
</dbReference>
<comment type="function">
    <text evidence="13">The heterodimer acts as both an ATP-dependent DNA helicase and an ATP-dependent, dual-direction single-stranded exonuclease. Recognizes the chi site generating a DNA molecule suitable for the initiation of homologous recombination. The AddA nuclease domain is required for chi fragment generation; this subunit has the helicase and 3' -&gt; 5' nuclease activities.</text>
</comment>
<evidence type="ECO:0000256" key="8">
    <source>
        <dbReference type="ARBA" id="ARBA00023125"/>
    </source>
</evidence>
<dbReference type="GO" id="GO:0005524">
    <property type="term" value="F:ATP binding"/>
    <property type="evidence" value="ECO:0007669"/>
    <property type="project" value="UniProtKB-UniRule"/>
</dbReference>
<dbReference type="InterPro" id="IPR014017">
    <property type="entry name" value="DNA_helicase_UvrD-like_C"/>
</dbReference>
<dbReference type="GO" id="GO:0008408">
    <property type="term" value="F:3'-5' exonuclease activity"/>
    <property type="evidence" value="ECO:0007669"/>
    <property type="project" value="UniProtKB-UniRule"/>
</dbReference>
<reference evidence="18" key="1">
    <citation type="submission" date="2022-02" db="EMBL/GenBank/DDBJ databases">
        <authorList>
            <person name="Leng L."/>
        </authorList>
    </citation>
    <scope>NUCLEOTIDE SEQUENCE</scope>
    <source>
        <strain evidence="18">JI</strain>
    </source>
</reference>
<dbReference type="EMBL" id="JAKOAV010000034">
    <property type="protein sequence ID" value="MDF9409568.1"/>
    <property type="molecule type" value="Genomic_DNA"/>
</dbReference>
<evidence type="ECO:0000256" key="1">
    <source>
        <dbReference type="ARBA" id="ARBA00022722"/>
    </source>
</evidence>
<evidence type="ECO:0000256" key="5">
    <source>
        <dbReference type="ARBA" id="ARBA00022806"/>
    </source>
</evidence>
<dbReference type="GO" id="GO:0043138">
    <property type="term" value="F:3'-5' DNA helicase activity"/>
    <property type="evidence" value="ECO:0007669"/>
    <property type="project" value="UniProtKB-UniRule"/>
</dbReference>
<feature type="region of interest" description="Disordered" evidence="15">
    <location>
        <begin position="1"/>
        <end position="28"/>
    </location>
</feature>
<dbReference type="InterPro" id="IPR014152">
    <property type="entry name" value="AddA"/>
</dbReference>
<keyword evidence="5 13" id="KW-0347">Helicase</keyword>
<dbReference type="PANTHER" id="PTHR11070">
    <property type="entry name" value="UVRD / RECB / PCRA DNA HELICASE FAMILY MEMBER"/>
    <property type="match status" value="1"/>
</dbReference>
<comment type="caution">
    <text evidence="18">The sequence shown here is derived from an EMBL/GenBank/DDBJ whole genome shotgun (WGS) entry which is preliminary data.</text>
</comment>
<keyword evidence="10 13" id="KW-0413">Isomerase</keyword>
<dbReference type="Gene3D" id="3.90.320.10">
    <property type="match status" value="1"/>
</dbReference>
<dbReference type="Gene3D" id="3.40.50.300">
    <property type="entry name" value="P-loop containing nucleotide triphosphate hydrolases"/>
    <property type="match status" value="4"/>
</dbReference>
<evidence type="ECO:0000256" key="10">
    <source>
        <dbReference type="ARBA" id="ARBA00023235"/>
    </source>
</evidence>
<feature type="domain" description="UvrD-like helicase ATP-binding" evidence="16">
    <location>
        <begin position="28"/>
        <end position="503"/>
    </location>
</feature>
<evidence type="ECO:0000256" key="3">
    <source>
        <dbReference type="ARBA" id="ARBA00022763"/>
    </source>
</evidence>
<evidence type="ECO:0000259" key="17">
    <source>
        <dbReference type="PROSITE" id="PS51217"/>
    </source>
</evidence>
<dbReference type="GO" id="GO:0033202">
    <property type="term" value="C:DNA helicase complex"/>
    <property type="evidence" value="ECO:0007669"/>
    <property type="project" value="TreeGrafter"/>
</dbReference>
<proteinExistence type="inferred from homology"/>
<evidence type="ECO:0000256" key="9">
    <source>
        <dbReference type="ARBA" id="ARBA00023204"/>
    </source>
</evidence>
<dbReference type="SUPFAM" id="SSF52540">
    <property type="entry name" value="P-loop containing nucleoside triphosphate hydrolases"/>
    <property type="match status" value="1"/>
</dbReference>
<name>A0A9X4JWP0_9FIRM</name>
<feature type="domain" description="UvrD-like helicase C-terminal" evidence="17">
    <location>
        <begin position="550"/>
        <end position="850"/>
    </location>
</feature>
<dbReference type="InterPro" id="IPR000212">
    <property type="entry name" value="DNA_helicase_UvrD/REP"/>
</dbReference>
<comment type="catalytic activity">
    <reaction evidence="11 13">
        <text>Couples ATP hydrolysis with the unwinding of duplex DNA by translocating in the 3'-5' direction.</text>
        <dbReference type="EC" id="5.6.2.4"/>
    </reaction>
</comment>
<dbReference type="GO" id="GO:0003690">
    <property type="term" value="F:double-stranded DNA binding"/>
    <property type="evidence" value="ECO:0007669"/>
    <property type="project" value="UniProtKB-UniRule"/>
</dbReference>
<evidence type="ECO:0000256" key="7">
    <source>
        <dbReference type="ARBA" id="ARBA00022840"/>
    </source>
</evidence>
<keyword evidence="3 13" id="KW-0227">DNA damage</keyword>
<dbReference type="EC" id="5.6.2.4" evidence="13"/>
<accession>A0A9X4JWP0</accession>
<dbReference type="NCBIfam" id="TIGR02785">
    <property type="entry name" value="addA_Gpos"/>
    <property type="match status" value="1"/>
</dbReference>
<comment type="subunit">
    <text evidence="13">Heterodimer of AddA and AddB/RexB.</text>
</comment>
<keyword evidence="4 13" id="KW-0378">Hydrolase</keyword>
<dbReference type="GO" id="GO:0000724">
    <property type="term" value="P:double-strand break repair via homologous recombination"/>
    <property type="evidence" value="ECO:0007669"/>
    <property type="project" value="UniProtKB-UniRule"/>
</dbReference>
<dbReference type="InterPro" id="IPR011604">
    <property type="entry name" value="PDDEXK-like_dom_sf"/>
</dbReference>
<dbReference type="PROSITE" id="PS51217">
    <property type="entry name" value="UVRD_HELICASE_CTER"/>
    <property type="match status" value="1"/>
</dbReference>
<feature type="binding site" evidence="14">
    <location>
        <begin position="49"/>
        <end position="56"/>
    </location>
    <ligand>
        <name>ATP</name>
        <dbReference type="ChEBI" id="CHEBI:30616"/>
    </ligand>
</feature>
<feature type="compositionally biased region" description="Basic and acidic residues" evidence="15">
    <location>
        <begin position="10"/>
        <end position="28"/>
    </location>
</feature>
<comment type="cofactor">
    <cofactor evidence="13">
        <name>Mg(2+)</name>
        <dbReference type="ChEBI" id="CHEBI:18420"/>
    </cofactor>
</comment>
<keyword evidence="19" id="KW-1185">Reference proteome</keyword>
<dbReference type="PROSITE" id="PS51198">
    <property type="entry name" value="UVRD_HELICASE_ATP_BIND"/>
    <property type="match status" value="1"/>
</dbReference>
<dbReference type="AlphaFoldDB" id="A0A9X4JWP0"/>
<evidence type="ECO:0000256" key="11">
    <source>
        <dbReference type="ARBA" id="ARBA00034617"/>
    </source>
</evidence>
<keyword evidence="2 13" id="KW-0547">Nucleotide-binding</keyword>